<reference evidence="1 2" key="1">
    <citation type="submission" date="2024-08" db="EMBL/GenBank/DDBJ databases">
        <authorList>
            <person name="Ishaq N."/>
        </authorList>
    </citation>
    <scope>NUCLEOTIDE SEQUENCE [LARGE SCALE GENOMIC DNA]</scope>
    <source>
        <strain evidence="1 2">JCM 30400</strain>
    </source>
</reference>
<organism evidence="1 2">
    <name type="scientific">Microbulbifer echini</name>
    <dbReference type="NCBI Taxonomy" id="1529067"/>
    <lineage>
        <taxon>Bacteria</taxon>
        <taxon>Pseudomonadati</taxon>
        <taxon>Pseudomonadota</taxon>
        <taxon>Gammaproteobacteria</taxon>
        <taxon>Cellvibrionales</taxon>
        <taxon>Microbulbiferaceae</taxon>
        <taxon>Microbulbifer</taxon>
    </lineage>
</organism>
<dbReference type="EMBL" id="JBGMEL010000034">
    <property type="protein sequence ID" value="MFA0792636.1"/>
    <property type="molecule type" value="Genomic_DNA"/>
</dbReference>
<dbReference type="Gene3D" id="1.10.1220.170">
    <property type="match status" value="1"/>
</dbReference>
<evidence type="ECO:0000313" key="1">
    <source>
        <dbReference type="EMBL" id="MFA0792636.1"/>
    </source>
</evidence>
<evidence type="ECO:0000313" key="2">
    <source>
        <dbReference type="Proteomes" id="UP001569414"/>
    </source>
</evidence>
<gene>
    <name evidence="1" type="ORF">ACCI51_19040</name>
</gene>
<sequence length="79" mass="8968">MYQRVAQLMQSIWEQGFLPFSYGYIVEAGIKGFNDQLYHYNGLMETVHLLSSPSSTAHLECSIAQHLAGKVQHRKLIEG</sequence>
<accession>A0ABV4NT64</accession>
<dbReference type="Proteomes" id="UP001569414">
    <property type="component" value="Unassembled WGS sequence"/>
</dbReference>
<proteinExistence type="predicted"/>
<dbReference type="RefSeq" id="WP_371845003.1">
    <property type="nucleotide sequence ID" value="NZ_JBGMEL010000034.1"/>
</dbReference>
<keyword evidence="2" id="KW-1185">Reference proteome</keyword>
<comment type="caution">
    <text evidence="1">The sequence shown here is derived from an EMBL/GenBank/DDBJ whole genome shotgun (WGS) entry which is preliminary data.</text>
</comment>
<protein>
    <submittedName>
        <fullName evidence="1">Uncharacterized protein</fullName>
    </submittedName>
</protein>
<name>A0ABV4NT64_9GAMM</name>